<dbReference type="InterPro" id="IPR000524">
    <property type="entry name" value="Tscrpt_reg_HTH_GntR"/>
</dbReference>
<name>A0A3R0XD40_SALER</name>
<gene>
    <name evidence="5" type="ORF">EAK82_18290</name>
</gene>
<dbReference type="Gene3D" id="1.10.10.10">
    <property type="entry name" value="Winged helix-like DNA-binding domain superfamily/Winged helix DNA-binding domain"/>
    <property type="match status" value="1"/>
</dbReference>
<comment type="caution">
    <text evidence="5">The sequence shown here is derived from an EMBL/GenBank/DDBJ whole genome shotgun (WGS) entry which is preliminary data.</text>
</comment>
<proteinExistence type="predicted"/>
<dbReference type="EMBL" id="RVIJ01000020">
    <property type="protein sequence ID" value="MLW02113.1"/>
    <property type="molecule type" value="Genomic_DNA"/>
</dbReference>
<dbReference type="GO" id="GO:0003700">
    <property type="term" value="F:DNA-binding transcription factor activity"/>
    <property type="evidence" value="ECO:0007669"/>
    <property type="project" value="InterPro"/>
</dbReference>
<evidence type="ECO:0000256" key="2">
    <source>
        <dbReference type="ARBA" id="ARBA00023125"/>
    </source>
</evidence>
<keyword evidence="2" id="KW-0238">DNA-binding</keyword>
<dbReference type="PROSITE" id="PS50949">
    <property type="entry name" value="HTH_GNTR"/>
    <property type="match status" value="1"/>
</dbReference>
<dbReference type="CDD" id="cd07377">
    <property type="entry name" value="WHTH_GntR"/>
    <property type="match status" value="1"/>
</dbReference>
<dbReference type="Proteomes" id="UP000885392">
    <property type="component" value="Unassembled WGS sequence"/>
</dbReference>
<organism evidence="5">
    <name type="scientific">Salmonella enterica</name>
    <name type="common">Salmonella choleraesuis</name>
    <dbReference type="NCBI Taxonomy" id="28901"/>
    <lineage>
        <taxon>Bacteria</taxon>
        <taxon>Pseudomonadati</taxon>
        <taxon>Pseudomonadota</taxon>
        <taxon>Gammaproteobacteria</taxon>
        <taxon>Enterobacterales</taxon>
        <taxon>Enterobacteriaceae</taxon>
        <taxon>Salmonella</taxon>
    </lineage>
</organism>
<dbReference type="RefSeq" id="WP_366548112.1">
    <property type="nucleotide sequence ID" value="NZ_MXMT01000036.1"/>
</dbReference>
<evidence type="ECO:0000256" key="3">
    <source>
        <dbReference type="ARBA" id="ARBA00023163"/>
    </source>
</evidence>
<evidence type="ECO:0000313" key="5">
    <source>
        <dbReference type="EMBL" id="MLW02113.1"/>
    </source>
</evidence>
<dbReference type="GO" id="GO:0003677">
    <property type="term" value="F:DNA binding"/>
    <property type="evidence" value="ECO:0007669"/>
    <property type="project" value="UniProtKB-KW"/>
</dbReference>
<evidence type="ECO:0000256" key="1">
    <source>
        <dbReference type="ARBA" id="ARBA00023015"/>
    </source>
</evidence>
<dbReference type="Pfam" id="PF00392">
    <property type="entry name" value="GntR"/>
    <property type="match status" value="1"/>
</dbReference>
<sequence>MKISIDRTLPVSIQAQIVGAIEYGIMAGSFHHDATLPSVRALGKMLGVAQLTVSHAYNMLKKKGLIETIPGKGTYVVRERKVHVFDNQVEGLRQRFQQLLVDGEALGLSPSFFIGLLNQETPETFNLPFKIVFVGNSNRINRSYLDTIQKTLSFNVEAESYTFHEFDELQDEVLDQYALYLTIPHCIPRLRQRLPEKIQIYAPYLLPSENTRMRLASLSAESRVLLISRFGNFIPAMLEGVRNFAPHLGEIKVITLDDDGLQKALAAWSVVIYSTGCHSYLQQFPSSEVMFEYRHTPDPRYLREILLPALHQYTQNYLRQKG</sequence>
<dbReference type="InterPro" id="IPR036390">
    <property type="entry name" value="WH_DNA-bd_sf"/>
</dbReference>
<dbReference type="AlphaFoldDB" id="A0A3R0XD40"/>
<keyword evidence="3" id="KW-0804">Transcription</keyword>
<reference evidence="5" key="1">
    <citation type="submission" date="2018-10" db="EMBL/GenBank/DDBJ databases">
        <authorList>
            <consortium name="PulseNet: The National Subtyping Network for Foodborne Disease Surveillance"/>
            <person name="Tarr C.L."/>
            <person name="Trees E."/>
            <person name="Katz L.S."/>
            <person name="Carleton-Romer H.A."/>
            <person name="Stroika S."/>
            <person name="Kucerova Z."/>
            <person name="Roache K.F."/>
            <person name="Sabol A.L."/>
            <person name="Besser J."/>
            <person name="Gerner-Smidt P."/>
        </authorList>
    </citation>
    <scope>NUCLEOTIDE SEQUENCE [LARGE SCALE GENOMIC DNA]</scope>
    <source>
        <strain evidence="5">PNUSAS038541</strain>
    </source>
</reference>
<dbReference type="SUPFAM" id="SSF46785">
    <property type="entry name" value="Winged helix' DNA-binding domain"/>
    <property type="match status" value="1"/>
</dbReference>
<feature type="domain" description="HTH gntR-type" evidence="4">
    <location>
        <begin position="11"/>
        <end position="79"/>
    </location>
</feature>
<dbReference type="SMART" id="SM00345">
    <property type="entry name" value="HTH_GNTR"/>
    <property type="match status" value="1"/>
</dbReference>
<dbReference type="InterPro" id="IPR036388">
    <property type="entry name" value="WH-like_DNA-bd_sf"/>
</dbReference>
<dbReference type="PANTHER" id="PTHR38445">
    <property type="entry name" value="HTH-TYPE TRANSCRIPTIONAL REPRESSOR YTRA"/>
    <property type="match status" value="1"/>
</dbReference>
<evidence type="ECO:0000259" key="4">
    <source>
        <dbReference type="PROSITE" id="PS50949"/>
    </source>
</evidence>
<protein>
    <submittedName>
        <fullName evidence="5">GntR family transcriptional regulator</fullName>
    </submittedName>
</protein>
<dbReference type="PANTHER" id="PTHR38445:SF9">
    <property type="entry name" value="HTH-TYPE TRANSCRIPTIONAL REPRESSOR YTRA"/>
    <property type="match status" value="1"/>
</dbReference>
<keyword evidence="1" id="KW-0805">Transcription regulation</keyword>
<accession>A0A3R0XD40</accession>